<dbReference type="GO" id="GO:0004222">
    <property type="term" value="F:metalloendopeptidase activity"/>
    <property type="evidence" value="ECO:0007669"/>
    <property type="project" value="TreeGrafter"/>
</dbReference>
<dbReference type="PANTHER" id="PTHR21666:SF289">
    <property type="entry name" value="L-ALA--D-GLU ENDOPEPTIDASE"/>
    <property type="match status" value="1"/>
</dbReference>
<evidence type="ECO:0000256" key="2">
    <source>
        <dbReference type="SAM" id="MobiDB-lite"/>
    </source>
</evidence>
<dbReference type="RefSeq" id="WP_191148862.1">
    <property type="nucleotide sequence ID" value="NZ_CP061274.1"/>
</dbReference>
<keyword evidence="5" id="KW-1185">Reference proteome</keyword>
<dbReference type="KEGG" id="czh:H9X71_06560"/>
<dbReference type="AlphaFoldDB" id="A0A7L7Z5D9"/>
<proteinExistence type="predicted"/>
<dbReference type="SUPFAM" id="SSF51261">
    <property type="entry name" value="Duplicated hybrid motif"/>
    <property type="match status" value="1"/>
</dbReference>
<keyword evidence="1" id="KW-0732">Signal</keyword>
<evidence type="ECO:0000259" key="3">
    <source>
        <dbReference type="Pfam" id="PF01551"/>
    </source>
</evidence>
<name>A0A7L7Z5D9_9MICO</name>
<dbReference type="InterPro" id="IPR016047">
    <property type="entry name" value="M23ase_b-sheet_dom"/>
</dbReference>
<feature type="region of interest" description="Disordered" evidence="2">
    <location>
        <begin position="1"/>
        <end position="20"/>
    </location>
</feature>
<dbReference type="PANTHER" id="PTHR21666">
    <property type="entry name" value="PEPTIDASE-RELATED"/>
    <property type="match status" value="1"/>
</dbReference>
<dbReference type="Pfam" id="PF01551">
    <property type="entry name" value="Peptidase_M23"/>
    <property type="match status" value="1"/>
</dbReference>
<dbReference type="Gene3D" id="2.70.70.10">
    <property type="entry name" value="Glucose Permease (Domain IIA)"/>
    <property type="match status" value="1"/>
</dbReference>
<gene>
    <name evidence="4" type="ORF">H9X71_06560</name>
</gene>
<accession>A0A7L7Z5D9</accession>
<dbReference type="CDD" id="cd12797">
    <property type="entry name" value="M23_peptidase"/>
    <property type="match status" value="1"/>
</dbReference>
<protein>
    <submittedName>
        <fullName evidence="4">Peptidoglycan DD-metalloendopeptidase family protein</fullName>
    </submittedName>
</protein>
<evidence type="ECO:0000313" key="4">
    <source>
        <dbReference type="EMBL" id="QOD44964.1"/>
    </source>
</evidence>
<dbReference type="Proteomes" id="UP000516660">
    <property type="component" value="Chromosome"/>
</dbReference>
<dbReference type="InterPro" id="IPR050570">
    <property type="entry name" value="Cell_wall_metabolism_enzyme"/>
</dbReference>
<organism evidence="4 5">
    <name type="scientific">Clavibacter zhangzhiyongii</name>
    <dbReference type="NCBI Taxonomy" id="2768071"/>
    <lineage>
        <taxon>Bacteria</taxon>
        <taxon>Bacillati</taxon>
        <taxon>Actinomycetota</taxon>
        <taxon>Actinomycetes</taxon>
        <taxon>Micrococcales</taxon>
        <taxon>Microbacteriaceae</taxon>
        <taxon>Clavibacter</taxon>
    </lineage>
</organism>
<dbReference type="InterPro" id="IPR011055">
    <property type="entry name" value="Dup_hybrid_motif"/>
</dbReference>
<feature type="domain" description="M23ase beta-sheet core" evidence="3">
    <location>
        <begin position="67"/>
        <end position="160"/>
    </location>
</feature>
<evidence type="ECO:0000256" key="1">
    <source>
        <dbReference type="ARBA" id="ARBA00022729"/>
    </source>
</evidence>
<sequence length="177" mass="17980">MGPVAAGQVQAGRVSEGRVAEGPAAEVVRPVPGRGVVTATPRWSWPVDPPHVVTRHFEAPTTAYGPGHRGIDVAADPGADVRAVADGTVSFAGVVVDRPVVSLQHAGGFVSSVEPVVPSVSAGDVVRAGQVIGTVAAEPRHEPSGGVHLGARLHGEYVDPAPLLAALRHAVLLPLDP</sequence>
<dbReference type="EMBL" id="CP061274">
    <property type="protein sequence ID" value="QOD44964.1"/>
    <property type="molecule type" value="Genomic_DNA"/>
</dbReference>
<evidence type="ECO:0000313" key="5">
    <source>
        <dbReference type="Proteomes" id="UP000516660"/>
    </source>
</evidence>
<reference evidence="4 5" key="1">
    <citation type="submission" date="2020-08" db="EMBL/GenBank/DDBJ databases">
        <title>Description of Clavibacter zhangzhiyonge sp. nov., a phytopathogenic actinobacterium isolated from barley seeds, causing leaf brown spot and decline.</title>
        <authorList>
            <person name="Tian Q."/>
            <person name="Chuan J."/>
            <person name="Zhao W."/>
            <person name="Li X."/>
        </authorList>
    </citation>
    <scope>NUCLEOTIDE SEQUENCE [LARGE SCALE GENOMIC DNA]</scope>
    <source>
        <strain evidence="4 5">DM1</strain>
    </source>
</reference>